<dbReference type="AlphaFoldDB" id="A0A413ILY8"/>
<dbReference type="EMBL" id="QSCR01000019">
    <property type="protein sequence ID" value="RGY16386.1"/>
    <property type="molecule type" value="Genomic_DNA"/>
</dbReference>
<sequence>MHIKTILYIFLLWGICFSSFAGNRKGEKEYVIVANQSLARSPEWSEVINYLCEQHEAEVVYYLNSPSEVKEKLQRLRPRYVAFVERPEQIGVQYVLRVNRMSREIDEDIYVDFRWGIITGYDAAGALRLVENAQDPLIIQSALSTTTGVKDSYFNSFALISDSKDGEVIIKKGSELEMDTLAPEQILTKFCSLYEDLNPDAIFTASHATEQNLEMPYSRGNIKSEKGKLYATLSGKQIFLKESRKPRVYFPVGNCLIGNVNNTRESMAIAWLNSADVTGMLAYVVPTWYGGGGWGTLKVWTDSHGQYSLADAFFINMQLMQLRMEEWSPAFKKLKFPHETVRNEEQMNNLLGRMMQKIVQETEIKEPTKDQLGTLYDEDVMVYFGDPKWDVHLQVMDRAKIDYHIDFQMYKKKCVLTLTTENWFDSKRELPCSFIFPYRLNRPRLVAEDSVQTVLTDDFILIYDLEPGKTYRMEIEIDK</sequence>
<dbReference type="OrthoDB" id="1096283at2"/>
<reference evidence="1 2" key="1">
    <citation type="submission" date="2018-08" db="EMBL/GenBank/DDBJ databases">
        <title>A genome reference for cultivated species of the human gut microbiota.</title>
        <authorList>
            <person name="Zou Y."/>
            <person name="Xue W."/>
            <person name="Luo G."/>
        </authorList>
    </citation>
    <scope>NUCLEOTIDE SEQUENCE [LARGE SCALE GENOMIC DNA]</scope>
    <source>
        <strain evidence="1 2">OF02-7</strain>
    </source>
</reference>
<proteinExistence type="predicted"/>
<gene>
    <name evidence="1" type="ORF">DXA50_11175</name>
</gene>
<accession>A0A413ILY8</accession>
<dbReference type="RefSeq" id="WP_117722737.1">
    <property type="nucleotide sequence ID" value="NZ_CAMFYF010000180.1"/>
</dbReference>
<evidence type="ECO:0000313" key="2">
    <source>
        <dbReference type="Proteomes" id="UP000286063"/>
    </source>
</evidence>
<comment type="caution">
    <text evidence="1">The sequence shown here is derived from an EMBL/GenBank/DDBJ whole genome shotgun (WGS) entry which is preliminary data.</text>
</comment>
<organism evidence="1 2">
    <name type="scientific">Butyricimonas virosa</name>
    <dbReference type="NCBI Taxonomy" id="544645"/>
    <lineage>
        <taxon>Bacteria</taxon>
        <taxon>Pseudomonadati</taxon>
        <taxon>Bacteroidota</taxon>
        <taxon>Bacteroidia</taxon>
        <taxon>Bacteroidales</taxon>
        <taxon>Odoribacteraceae</taxon>
        <taxon>Butyricimonas</taxon>
    </lineage>
</organism>
<protein>
    <submittedName>
        <fullName evidence="1">Uncharacterized protein</fullName>
    </submittedName>
</protein>
<evidence type="ECO:0000313" key="1">
    <source>
        <dbReference type="EMBL" id="RGY16386.1"/>
    </source>
</evidence>
<dbReference type="Proteomes" id="UP000286063">
    <property type="component" value="Unassembled WGS sequence"/>
</dbReference>
<name>A0A413ILY8_9BACT</name>